<evidence type="ECO:0000313" key="3">
    <source>
        <dbReference type="EMBL" id="KAK0746037.1"/>
    </source>
</evidence>
<feature type="domain" description="C2H2-type" evidence="2">
    <location>
        <begin position="837"/>
        <end position="860"/>
    </location>
</feature>
<name>A0AA40EV09_9PEZI</name>
<protein>
    <recommendedName>
        <fullName evidence="2">C2H2-type domain-containing protein</fullName>
    </recommendedName>
</protein>
<organism evidence="3 4">
    <name type="scientific">Schizothecium vesticola</name>
    <dbReference type="NCBI Taxonomy" id="314040"/>
    <lineage>
        <taxon>Eukaryota</taxon>
        <taxon>Fungi</taxon>
        <taxon>Dikarya</taxon>
        <taxon>Ascomycota</taxon>
        <taxon>Pezizomycotina</taxon>
        <taxon>Sordariomycetes</taxon>
        <taxon>Sordariomycetidae</taxon>
        <taxon>Sordariales</taxon>
        <taxon>Schizotheciaceae</taxon>
        <taxon>Schizothecium</taxon>
    </lineage>
</organism>
<gene>
    <name evidence="3" type="ORF">B0T18DRAFT_142212</name>
</gene>
<feature type="compositionally biased region" description="Basic and acidic residues" evidence="1">
    <location>
        <begin position="322"/>
        <end position="345"/>
    </location>
</feature>
<dbReference type="SMART" id="SM00355">
    <property type="entry name" value="ZnF_C2H2"/>
    <property type="match status" value="3"/>
</dbReference>
<dbReference type="EMBL" id="JAUKUD010000004">
    <property type="protein sequence ID" value="KAK0746037.1"/>
    <property type="molecule type" value="Genomic_DNA"/>
</dbReference>
<keyword evidence="4" id="KW-1185">Reference proteome</keyword>
<dbReference type="PANTHER" id="PTHR35391:SF3">
    <property type="entry name" value="FINGER DOMAIN PROTEIN, PUTATIVE (AFU_ORTHOLOGUE AFUA_8G04300)-RELATED"/>
    <property type="match status" value="1"/>
</dbReference>
<evidence type="ECO:0000256" key="1">
    <source>
        <dbReference type="SAM" id="MobiDB-lite"/>
    </source>
</evidence>
<feature type="region of interest" description="Disordered" evidence="1">
    <location>
        <begin position="109"/>
        <end position="173"/>
    </location>
</feature>
<dbReference type="PROSITE" id="PS00028">
    <property type="entry name" value="ZINC_FINGER_C2H2_1"/>
    <property type="match status" value="2"/>
</dbReference>
<feature type="region of interest" description="Disordered" evidence="1">
    <location>
        <begin position="1"/>
        <end position="77"/>
    </location>
</feature>
<feature type="region of interest" description="Disordered" evidence="1">
    <location>
        <begin position="268"/>
        <end position="345"/>
    </location>
</feature>
<proteinExistence type="predicted"/>
<evidence type="ECO:0000313" key="4">
    <source>
        <dbReference type="Proteomes" id="UP001172155"/>
    </source>
</evidence>
<feature type="compositionally biased region" description="Low complexity" evidence="1">
    <location>
        <begin position="1136"/>
        <end position="1164"/>
    </location>
</feature>
<accession>A0AA40EV09</accession>
<dbReference type="Proteomes" id="UP001172155">
    <property type="component" value="Unassembled WGS sequence"/>
</dbReference>
<feature type="compositionally biased region" description="Basic and acidic residues" evidence="1">
    <location>
        <begin position="303"/>
        <end position="315"/>
    </location>
</feature>
<dbReference type="PANTHER" id="PTHR35391">
    <property type="entry name" value="C2H2-TYPE DOMAIN-CONTAINING PROTEIN-RELATED"/>
    <property type="match status" value="1"/>
</dbReference>
<evidence type="ECO:0000259" key="2">
    <source>
        <dbReference type="PROSITE" id="PS00028"/>
    </source>
</evidence>
<feature type="region of interest" description="Disordered" evidence="1">
    <location>
        <begin position="483"/>
        <end position="524"/>
    </location>
</feature>
<sequence length="1182" mass="129936">MSSTYTLYPSFAADSTPARQDRVHEPRSLPSDDAQHHIPPSTPIASDTHLSAFSPPLRLRSSSSSPALHTHTPADSSTLSIHYQSSDFSDVEDPYFGVDFDAADGNLPSFLEDSFNPPHHDVNVEAPPQSTADLTQHAPQQRAGYYPLSPIKTPSLHTPSPNGDRKDDLARFPGQPEGIFVAHALTDLQPFPNFETPDGSGSGQSSEDGLAPAPNRMPAQSPRLTVSMWGRDGAGVPLSLDTTQHYEAYGNIAEVSGAYEVDPVSAPSTVRDGTGRWVPDSATGQGGLGPQNRPTTEGLTMNELDHQRKSAERKQQVGSWVERARSEAGDPRDTPPEPVDLDKNLPQLPHEDIDPHAETQNKMVPGQLYITGNGGELTEQDVELIRRNRNWEAAPLPFEITRTRLQPATSQDAIAKFERMYRDTDSVVSVAATWGTRRRSLPSIDDIKDVTSGNLFSKLTMRGDTPRRPSLLGGFRALVRKPSATLIKRPRESEDNRSIGTTDSSTDKSPGLASPNRVGSWGKSKNAVPSINTAFVAMGSSVASIGTTHARNGSISAATPTITSPRSVTGFTLNVKRPIRLRSSSELTKPSSSSIADMWKKTGGPPVASLVNTQAVAAAVDVDDDDDEDEDMYEDAESRSEADKMMDEITPDLQGFRQHILKLNPGLATDNTFLVDRIAHQQIARYKGLLNTKVKHLQATAVRNCAAGELCIALGGTAHVLDAKGDARGMDPMSGKYDGSDGDITPLEGPGVITQDSFPVDIPMPPTTILPAQFECQLCFQAKKFQKPSDWTKHVHEDVQPFTCTWDRCRDPKVFKRKADWVRHENEGHRHLEWWDCDFEDCRHVCYRRDNFLQHLVREHKYTEPKVKTKAAIKRAGGQDPTWQKVEQCHKETRRMPNDEPCRFCGRRFPTWKKLTVHLAKHMELISLPILKLVARKELEPDTIISPVQEPPPRSFPAIFPIKSEPQLFDTTPIQTHPSMNHTLGHHLTYPPPLPQHQHQHHHQPRQQHHPQPAPYLNYIPSPVQHQQQQFSSPLFPTIGGFGTAGLDHSPIMAPTHSGTGFAPLDMSSSYPVTAHMSPTNNGRNGNNAYANLMPPGSSPYISPDIDQFSAALGVNALGLQGNNNGGVGLSGGYNGMDQQQQQQQQLYGPEQQVPQQQHYTPQGSVSPYGHSPLQGQGGFYQ</sequence>
<dbReference type="AlphaFoldDB" id="A0AA40EV09"/>
<feature type="domain" description="C2H2-type" evidence="2">
    <location>
        <begin position="902"/>
        <end position="922"/>
    </location>
</feature>
<comment type="caution">
    <text evidence="3">The sequence shown here is derived from an EMBL/GenBank/DDBJ whole genome shotgun (WGS) entry which is preliminary data.</text>
</comment>
<reference evidence="3" key="1">
    <citation type="submission" date="2023-06" db="EMBL/GenBank/DDBJ databases">
        <title>Genome-scale phylogeny and comparative genomics of the fungal order Sordariales.</title>
        <authorList>
            <consortium name="Lawrence Berkeley National Laboratory"/>
            <person name="Hensen N."/>
            <person name="Bonometti L."/>
            <person name="Westerberg I."/>
            <person name="Brannstrom I.O."/>
            <person name="Guillou S."/>
            <person name="Cros-Aarteil S."/>
            <person name="Calhoun S."/>
            <person name="Haridas S."/>
            <person name="Kuo A."/>
            <person name="Mondo S."/>
            <person name="Pangilinan J."/>
            <person name="Riley R."/>
            <person name="LaButti K."/>
            <person name="Andreopoulos B."/>
            <person name="Lipzen A."/>
            <person name="Chen C."/>
            <person name="Yanf M."/>
            <person name="Daum C."/>
            <person name="Ng V."/>
            <person name="Clum A."/>
            <person name="Steindorff A."/>
            <person name="Ohm R."/>
            <person name="Martin F."/>
            <person name="Silar P."/>
            <person name="Natvig D."/>
            <person name="Lalanne C."/>
            <person name="Gautier V."/>
            <person name="Ament-velasquez S.L."/>
            <person name="Kruys A."/>
            <person name="Hutchinson M.I."/>
            <person name="Powell A.J."/>
            <person name="Barry K."/>
            <person name="Miller A.N."/>
            <person name="Grigoriev I.V."/>
            <person name="Debuchy R."/>
            <person name="Gladieux P."/>
            <person name="Thoren M.H."/>
            <person name="Johannesson H."/>
        </authorList>
    </citation>
    <scope>NUCLEOTIDE SEQUENCE</scope>
    <source>
        <strain evidence="3">SMH3187-1</strain>
    </source>
</reference>
<feature type="region of interest" description="Disordered" evidence="1">
    <location>
        <begin position="1129"/>
        <end position="1182"/>
    </location>
</feature>
<feature type="compositionally biased region" description="Polar residues" evidence="1">
    <location>
        <begin position="498"/>
        <end position="508"/>
    </location>
</feature>
<dbReference type="InterPro" id="IPR058925">
    <property type="entry name" value="zf-C2H2_AcuF"/>
</dbReference>
<feature type="compositionally biased region" description="Low complexity" evidence="1">
    <location>
        <begin position="50"/>
        <end position="73"/>
    </location>
</feature>
<dbReference type="Pfam" id="PF26082">
    <property type="entry name" value="zf-C2H2_AcuF"/>
    <property type="match status" value="1"/>
</dbReference>
<feature type="compositionally biased region" description="Basic residues" evidence="1">
    <location>
        <begin position="998"/>
        <end position="1009"/>
    </location>
</feature>
<feature type="compositionally biased region" description="Polar residues" evidence="1">
    <location>
        <begin position="128"/>
        <end position="139"/>
    </location>
</feature>
<dbReference type="InterPro" id="IPR013087">
    <property type="entry name" value="Znf_C2H2_type"/>
</dbReference>
<feature type="region of interest" description="Disordered" evidence="1">
    <location>
        <begin position="983"/>
        <end position="1014"/>
    </location>
</feature>
<feature type="region of interest" description="Disordered" evidence="1">
    <location>
        <begin position="189"/>
        <end position="221"/>
    </location>
</feature>